<dbReference type="Proteomes" id="UP000318242">
    <property type="component" value="Unassembled WGS sequence"/>
</dbReference>
<dbReference type="OrthoDB" id="5900662at2"/>
<dbReference type="EMBL" id="BJLH01000019">
    <property type="protein sequence ID" value="GEA62367.1"/>
    <property type="molecule type" value="Genomic_DNA"/>
</dbReference>
<accession>A0A4Y3IT13</accession>
<name>A0A4Y3IT13_9VIBR</name>
<dbReference type="Pfam" id="PF13466">
    <property type="entry name" value="STAS_2"/>
    <property type="match status" value="1"/>
</dbReference>
<gene>
    <name evidence="2" type="ORF">VCO01S_35600</name>
</gene>
<dbReference type="InterPro" id="IPR052746">
    <property type="entry name" value="MlaB_ABC_Transporter"/>
</dbReference>
<organism evidence="2 3">
    <name type="scientific">Vibrio comitans NBRC 102076</name>
    <dbReference type="NCBI Taxonomy" id="1219078"/>
    <lineage>
        <taxon>Bacteria</taxon>
        <taxon>Pseudomonadati</taxon>
        <taxon>Pseudomonadota</taxon>
        <taxon>Gammaproteobacteria</taxon>
        <taxon>Vibrionales</taxon>
        <taxon>Vibrionaceae</taxon>
        <taxon>Vibrio</taxon>
    </lineage>
</organism>
<proteinExistence type="predicted"/>
<evidence type="ECO:0000313" key="3">
    <source>
        <dbReference type="Proteomes" id="UP000318242"/>
    </source>
</evidence>
<dbReference type="InterPro" id="IPR058548">
    <property type="entry name" value="MlaB-like_STAS"/>
</dbReference>
<protein>
    <submittedName>
        <fullName evidence="2">Anti-sigma B factor antagonist</fullName>
    </submittedName>
</protein>
<dbReference type="Gene3D" id="3.30.750.24">
    <property type="entry name" value="STAS domain"/>
    <property type="match status" value="1"/>
</dbReference>
<dbReference type="SUPFAM" id="SSF52091">
    <property type="entry name" value="SpoIIaa-like"/>
    <property type="match status" value="1"/>
</dbReference>
<dbReference type="PANTHER" id="PTHR35849:SF1">
    <property type="entry name" value="INTERMEMBRANE PHOSPHOLIPID TRANSPORT SYSTEM BINDING PROTEIN MLAB"/>
    <property type="match status" value="1"/>
</dbReference>
<dbReference type="PANTHER" id="PTHR35849">
    <property type="entry name" value="BLR2341 PROTEIN"/>
    <property type="match status" value="1"/>
</dbReference>
<dbReference type="AlphaFoldDB" id="A0A4Y3IT13"/>
<dbReference type="RefSeq" id="WP_141273079.1">
    <property type="nucleotide sequence ID" value="NZ_BJLH01000019.1"/>
</dbReference>
<feature type="domain" description="MlaB-like STAS" evidence="1">
    <location>
        <begin position="17"/>
        <end position="91"/>
    </location>
</feature>
<keyword evidence="3" id="KW-1185">Reference proteome</keyword>
<reference evidence="2 3" key="1">
    <citation type="submission" date="2019-06" db="EMBL/GenBank/DDBJ databases">
        <title>Whole genome shotgun sequence of Vibrio comitans NBRC 102076.</title>
        <authorList>
            <person name="Hosoyama A."/>
            <person name="Uohara A."/>
            <person name="Ohji S."/>
            <person name="Ichikawa N."/>
        </authorList>
    </citation>
    <scope>NUCLEOTIDE SEQUENCE [LARGE SCALE GENOMIC DNA]</scope>
    <source>
        <strain evidence="2 3">NBRC 102076</strain>
    </source>
</reference>
<evidence type="ECO:0000259" key="1">
    <source>
        <dbReference type="Pfam" id="PF13466"/>
    </source>
</evidence>
<comment type="caution">
    <text evidence="2">The sequence shown here is derived from an EMBL/GenBank/DDBJ whole genome shotgun (WGS) entry which is preliminary data.</text>
</comment>
<dbReference type="InterPro" id="IPR036513">
    <property type="entry name" value="STAS_dom_sf"/>
</dbReference>
<sequence>MKNNVTWTIIDEKHAEITGVLNRNTVPQLWLQVSAWQPSSERLDIDLKQILNSDSAAMALILHLIEHAKNCNCHIMLRSVPNKLLTLFEVSNAMPLLAGHIEIEIEGKSG</sequence>
<evidence type="ECO:0000313" key="2">
    <source>
        <dbReference type="EMBL" id="GEA62367.1"/>
    </source>
</evidence>